<keyword evidence="2" id="KW-1185">Reference proteome</keyword>
<sequence>MSNKKLEFIFSPSVNEMHSSNDIFDEGSVGLEISVEYYDFSLDNFQREILHWFKPRFAAGKLLAGIQQLVKKQIPEIKPHSIEVNVIPAILPFDDENGDILSLLQICGLTITDWQRIHADVEVTTLLLWHGGEEEIVLNFSPKVPAAVMQYVKHLHGWTAYTGITVSEIDPSIIARHGLLPYIAERRQSEYL</sequence>
<proteinExistence type="predicted"/>
<dbReference type="EMBL" id="CAHPRB010000006">
    <property type="protein sequence ID" value="CAB5562414.1"/>
    <property type="molecule type" value="Genomic_DNA"/>
</dbReference>
<evidence type="ECO:0000313" key="1">
    <source>
        <dbReference type="EMBL" id="CAB5562414.1"/>
    </source>
</evidence>
<accession>A0ABM8MJB6</accession>
<dbReference type="Proteomes" id="UP000835792">
    <property type="component" value="Unassembled WGS sequence"/>
</dbReference>
<organism evidence="1 2">
    <name type="scientific">Citrobacter youngae</name>
    <dbReference type="NCBI Taxonomy" id="133448"/>
    <lineage>
        <taxon>Bacteria</taxon>
        <taxon>Pseudomonadati</taxon>
        <taxon>Pseudomonadota</taxon>
        <taxon>Gammaproteobacteria</taxon>
        <taxon>Enterobacterales</taxon>
        <taxon>Enterobacteriaceae</taxon>
        <taxon>Citrobacter</taxon>
        <taxon>Citrobacter freundii complex</taxon>
    </lineage>
</organism>
<reference evidence="1" key="1">
    <citation type="submission" date="2020-05" db="EMBL/GenBank/DDBJ databases">
        <authorList>
            <person name="Delgado-Blas J."/>
        </authorList>
    </citation>
    <scope>NUCLEOTIDE SEQUENCE</scope>
    <source>
        <strain evidence="1">BB1468</strain>
    </source>
</reference>
<gene>
    <name evidence="1" type="ORF">GHA_02048</name>
</gene>
<name>A0ABM8MJB6_9ENTR</name>
<protein>
    <submittedName>
        <fullName evidence="1">Uncharacterized protein</fullName>
    </submittedName>
</protein>
<evidence type="ECO:0000313" key="2">
    <source>
        <dbReference type="Proteomes" id="UP000835792"/>
    </source>
</evidence>
<dbReference type="RefSeq" id="WP_117108857.1">
    <property type="nucleotide sequence ID" value="NZ_CAHPRB010000006.1"/>
</dbReference>
<comment type="caution">
    <text evidence="1">The sequence shown here is derived from an EMBL/GenBank/DDBJ whole genome shotgun (WGS) entry which is preliminary data.</text>
</comment>